<feature type="domain" description="DUF202" evidence="6">
    <location>
        <begin position="13"/>
        <end position="67"/>
    </location>
</feature>
<protein>
    <submittedName>
        <fullName evidence="7">DUF202 domain-containing protein</fullName>
    </submittedName>
</protein>
<evidence type="ECO:0000313" key="7">
    <source>
        <dbReference type="EMBL" id="RJX75252.1"/>
    </source>
</evidence>
<evidence type="ECO:0000259" key="6">
    <source>
        <dbReference type="Pfam" id="PF02656"/>
    </source>
</evidence>
<proteinExistence type="predicted"/>
<evidence type="ECO:0000256" key="5">
    <source>
        <dbReference type="SAM" id="Phobius"/>
    </source>
</evidence>
<organism evidence="7 8">
    <name type="scientific">Vibrio sinensis</name>
    <dbReference type="NCBI Taxonomy" id="2302434"/>
    <lineage>
        <taxon>Bacteria</taxon>
        <taxon>Pseudomonadati</taxon>
        <taxon>Pseudomonadota</taxon>
        <taxon>Gammaproteobacteria</taxon>
        <taxon>Vibrionales</taxon>
        <taxon>Vibrionaceae</taxon>
        <taxon>Vibrio</taxon>
    </lineage>
</organism>
<dbReference type="RefSeq" id="WP_120029008.1">
    <property type="nucleotide sequence ID" value="NZ_QVMU01000001.1"/>
</dbReference>
<feature type="transmembrane region" description="Helical" evidence="5">
    <location>
        <begin position="21"/>
        <end position="43"/>
    </location>
</feature>
<dbReference type="OrthoDB" id="3701077at2"/>
<dbReference type="InterPro" id="IPR003807">
    <property type="entry name" value="DUF202"/>
</dbReference>
<keyword evidence="2 5" id="KW-0812">Transmembrane</keyword>
<keyword evidence="4 5" id="KW-0472">Membrane</keyword>
<evidence type="ECO:0000313" key="8">
    <source>
        <dbReference type="Proteomes" id="UP000273252"/>
    </source>
</evidence>
<evidence type="ECO:0000256" key="4">
    <source>
        <dbReference type="ARBA" id="ARBA00023136"/>
    </source>
</evidence>
<keyword evidence="3 5" id="KW-1133">Transmembrane helix</keyword>
<reference evidence="7 8" key="1">
    <citation type="submission" date="2018-08" db="EMBL/GenBank/DDBJ databases">
        <title>Vibrio isolated from the Eastern China Marginal Seas.</title>
        <authorList>
            <person name="Li Y."/>
        </authorList>
    </citation>
    <scope>NUCLEOTIDE SEQUENCE [LARGE SCALE GENOMIC DNA]</scope>
    <source>
        <strain evidence="7 8">BEI233</strain>
    </source>
</reference>
<feature type="transmembrane region" description="Helical" evidence="5">
    <location>
        <begin position="84"/>
        <end position="103"/>
    </location>
</feature>
<evidence type="ECO:0000256" key="2">
    <source>
        <dbReference type="ARBA" id="ARBA00022692"/>
    </source>
</evidence>
<gene>
    <name evidence="7" type="ORF">DZ860_00780</name>
</gene>
<feature type="transmembrane region" description="Helical" evidence="5">
    <location>
        <begin position="49"/>
        <end position="72"/>
    </location>
</feature>
<name>A0A3A6RDR0_9VIBR</name>
<accession>A0A3A6RDR0</accession>
<dbReference type="AlphaFoldDB" id="A0A3A6RDR0"/>
<comment type="subcellular location">
    <subcellularLocation>
        <location evidence="1">Endomembrane system</location>
        <topology evidence="1">Multi-pass membrane protein</topology>
    </subcellularLocation>
</comment>
<sequence>MTYSSVERVLKSDSGLQVERTTLSWIRTLFVSVLITLAIAKLLLDTHSIWLLMALFFAVVACIAINMSGIGVATLSISCKARRYCTIVVSLASSAIFYGLELFF</sequence>
<dbReference type="GO" id="GO:0012505">
    <property type="term" value="C:endomembrane system"/>
    <property type="evidence" value="ECO:0007669"/>
    <property type="project" value="UniProtKB-SubCell"/>
</dbReference>
<dbReference type="EMBL" id="QVMU01000001">
    <property type="protein sequence ID" value="RJX75252.1"/>
    <property type="molecule type" value="Genomic_DNA"/>
</dbReference>
<evidence type="ECO:0000256" key="1">
    <source>
        <dbReference type="ARBA" id="ARBA00004127"/>
    </source>
</evidence>
<evidence type="ECO:0000256" key="3">
    <source>
        <dbReference type="ARBA" id="ARBA00022989"/>
    </source>
</evidence>
<keyword evidence="8" id="KW-1185">Reference proteome</keyword>
<dbReference type="Pfam" id="PF02656">
    <property type="entry name" value="DUF202"/>
    <property type="match status" value="1"/>
</dbReference>
<dbReference type="Proteomes" id="UP000273252">
    <property type="component" value="Unassembled WGS sequence"/>
</dbReference>
<comment type="caution">
    <text evidence="7">The sequence shown here is derived from an EMBL/GenBank/DDBJ whole genome shotgun (WGS) entry which is preliminary data.</text>
</comment>